<organism evidence="5 6">
    <name type="scientific">Diplocloster modestus</name>
    <dbReference type="NCBI Taxonomy" id="2850322"/>
    <lineage>
        <taxon>Bacteria</taxon>
        <taxon>Bacillati</taxon>
        <taxon>Bacillota</taxon>
        <taxon>Clostridia</taxon>
        <taxon>Lachnospirales</taxon>
        <taxon>Lachnospiraceae</taxon>
        <taxon>Diplocloster</taxon>
    </lineage>
</organism>
<dbReference type="SUPFAM" id="SSF46689">
    <property type="entry name" value="Homeodomain-like"/>
    <property type="match status" value="1"/>
</dbReference>
<dbReference type="InterPro" id="IPR018062">
    <property type="entry name" value="HTH_AraC-typ_CS"/>
</dbReference>
<evidence type="ECO:0000256" key="2">
    <source>
        <dbReference type="ARBA" id="ARBA00023125"/>
    </source>
</evidence>
<dbReference type="PANTHER" id="PTHR47893:SF1">
    <property type="entry name" value="REGULATORY PROTEIN PCHR"/>
    <property type="match status" value="1"/>
</dbReference>
<dbReference type="Proteomes" id="UP001314681">
    <property type="component" value="Unassembled WGS sequence"/>
</dbReference>
<protein>
    <submittedName>
        <fullName evidence="5">AraC family transcriptional regulator</fullName>
    </submittedName>
</protein>
<name>A0ABS6K808_9FIRM</name>
<dbReference type="Gene3D" id="1.10.10.60">
    <property type="entry name" value="Homeodomain-like"/>
    <property type="match status" value="1"/>
</dbReference>
<reference evidence="5 6" key="1">
    <citation type="submission" date="2021-06" db="EMBL/GenBank/DDBJ databases">
        <title>Description of novel taxa of the family Lachnospiraceae.</title>
        <authorList>
            <person name="Chaplin A.V."/>
            <person name="Sokolova S.R."/>
            <person name="Pikina A.P."/>
            <person name="Korzhanova M."/>
            <person name="Belova V."/>
            <person name="Korostin D."/>
            <person name="Efimov B.A."/>
        </authorList>
    </citation>
    <scope>NUCLEOTIDE SEQUENCE [LARGE SCALE GENOMIC DNA]</scope>
    <source>
        <strain evidence="5 6">ASD4241</strain>
    </source>
</reference>
<proteinExistence type="predicted"/>
<accession>A0ABS6K808</accession>
<dbReference type="InterPro" id="IPR053142">
    <property type="entry name" value="PchR_regulatory_protein"/>
</dbReference>
<dbReference type="PROSITE" id="PS01124">
    <property type="entry name" value="HTH_ARAC_FAMILY_2"/>
    <property type="match status" value="1"/>
</dbReference>
<feature type="domain" description="HTH araC/xylS-type" evidence="4">
    <location>
        <begin position="216"/>
        <end position="314"/>
    </location>
</feature>
<evidence type="ECO:0000256" key="1">
    <source>
        <dbReference type="ARBA" id="ARBA00023015"/>
    </source>
</evidence>
<dbReference type="InterPro" id="IPR009057">
    <property type="entry name" value="Homeodomain-like_sf"/>
</dbReference>
<dbReference type="InterPro" id="IPR018060">
    <property type="entry name" value="HTH_AraC"/>
</dbReference>
<gene>
    <name evidence="5" type="ORF">KTH90_11275</name>
</gene>
<comment type="caution">
    <text evidence="5">The sequence shown here is derived from an EMBL/GenBank/DDBJ whole genome shotgun (WGS) entry which is preliminary data.</text>
</comment>
<dbReference type="SMART" id="SM00342">
    <property type="entry name" value="HTH_ARAC"/>
    <property type="match status" value="1"/>
</dbReference>
<evidence type="ECO:0000259" key="4">
    <source>
        <dbReference type="PROSITE" id="PS01124"/>
    </source>
</evidence>
<evidence type="ECO:0000256" key="3">
    <source>
        <dbReference type="ARBA" id="ARBA00023163"/>
    </source>
</evidence>
<keyword evidence="6" id="KW-1185">Reference proteome</keyword>
<keyword evidence="3" id="KW-0804">Transcription</keyword>
<dbReference type="PANTHER" id="PTHR47893">
    <property type="entry name" value="REGULATORY PROTEIN PCHR"/>
    <property type="match status" value="1"/>
</dbReference>
<evidence type="ECO:0000313" key="5">
    <source>
        <dbReference type="EMBL" id="MBU9726596.1"/>
    </source>
</evidence>
<sequence>MITIHSIEEMLMFYTSFGGIRKESVNGFSYIFPERQSSVRFWGELHGFSAANADFTYPQDTIVRTQFSQRYIGVGISEQGTVQTYTQKNQILHFREGVNCFVFDSPVPFFMKVPGGQCLRFQGLYFQEAFFTENNIPLYDSFWRDAKNTINGADLHAPELVSIYRRIEQCRLTGSAFDTWLKGLGFEAAGYLIGLVQHLSSLPPVYLDDSELQAAERAKKIIRADLKNTLSIPDICKKVGVNKNKLQMVFRLTEGKSVAEYIRTLRMEKALDLLEDNTLSINAVAAAVGYHGISNFYAVFQRTFGDTPAAIQKMIGTK</sequence>
<keyword evidence="2" id="KW-0238">DNA-binding</keyword>
<dbReference type="RefSeq" id="WP_158352512.1">
    <property type="nucleotide sequence ID" value="NZ_JAHQCX010000006.1"/>
</dbReference>
<keyword evidence="1" id="KW-0805">Transcription regulation</keyword>
<evidence type="ECO:0000313" key="6">
    <source>
        <dbReference type="Proteomes" id="UP001314681"/>
    </source>
</evidence>
<dbReference type="PROSITE" id="PS00041">
    <property type="entry name" value="HTH_ARAC_FAMILY_1"/>
    <property type="match status" value="1"/>
</dbReference>
<dbReference type="EMBL" id="JAHQCX010000006">
    <property type="protein sequence ID" value="MBU9726596.1"/>
    <property type="molecule type" value="Genomic_DNA"/>
</dbReference>
<dbReference type="Pfam" id="PF12833">
    <property type="entry name" value="HTH_18"/>
    <property type="match status" value="1"/>
</dbReference>